<name>A0A934JZS3_9GAMM</name>
<accession>A0A934JZS3</accession>
<dbReference type="Proteomes" id="UP000628710">
    <property type="component" value="Unassembled WGS sequence"/>
</dbReference>
<sequence>ALCGFFELVDAVVDPVWGGELGDLLLVESDGFDEADEFDVGDDDGVGCEVHGEDHGVEEFVFVVVGVVGLGGGEVFLWVGLCFSLLFFHLVEGVDVGFFELG</sequence>
<feature type="non-terminal residue" evidence="2">
    <location>
        <position position="102"/>
    </location>
</feature>
<feature type="non-terminal residue" evidence="2">
    <location>
        <position position="1"/>
    </location>
</feature>
<keyword evidence="1" id="KW-0472">Membrane</keyword>
<organism evidence="2 3">
    <name type="scientific">Marinomonas transparens</name>
    <dbReference type="NCBI Taxonomy" id="2795388"/>
    <lineage>
        <taxon>Bacteria</taxon>
        <taxon>Pseudomonadati</taxon>
        <taxon>Pseudomonadota</taxon>
        <taxon>Gammaproteobacteria</taxon>
        <taxon>Oceanospirillales</taxon>
        <taxon>Oceanospirillaceae</taxon>
        <taxon>Marinomonas</taxon>
    </lineage>
</organism>
<feature type="transmembrane region" description="Helical" evidence="1">
    <location>
        <begin position="60"/>
        <end position="88"/>
    </location>
</feature>
<gene>
    <name evidence="2" type="ORF">I8J31_20805</name>
</gene>
<protein>
    <submittedName>
        <fullName evidence="2">Uncharacterized protein</fullName>
    </submittedName>
</protein>
<evidence type="ECO:0000256" key="1">
    <source>
        <dbReference type="SAM" id="Phobius"/>
    </source>
</evidence>
<evidence type="ECO:0000313" key="3">
    <source>
        <dbReference type="Proteomes" id="UP000628710"/>
    </source>
</evidence>
<reference evidence="2" key="1">
    <citation type="submission" date="2020-12" db="EMBL/GenBank/DDBJ databases">
        <title>Marinomonas arctica sp. nov., a psychrotolerant bacterium isolated from the Arctic.</title>
        <authorList>
            <person name="Zhang Y."/>
        </authorList>
    </citation>
    <scope>NUCLEOTIDE SEQUENCE</scope>
    <source>
        <strain evidence="2">C1424</strain>
    </source>
</reference>
<dbReference type="EMBL" id="JAEMNX010000094">
    <property type="protein sequence ID" value="MBJ7540109.1"/>
    <property type="molecule type" value="Genomic_DNA"/>
</dbReference>
<keyword evidence="1" id="KW-0812">Transmembrane</keyword>
<evidence type="ECO:0000313" key="2">
    <source>
        <dbReference type="EMBL" id="MBJ7540109.1"/>
    </source>
</evidence>
<proteinExistence type="predicted"/>
<keyword evidence="3" id="KW-1185">Reference proteome</keyword>
<comment type="caution">
    <text evidence="2">The sequence shown here is derived from an EMBL/GenBank/DDBJ whole genome shotgun (WGS) entry which is preliminary data.</text>
</comment>
<keyword evidence="1" id="KW-1133">Transmembrane helix</keyword>
<dbReference type="AlphaFoldDB" id="A0A934JZS3"/>
<dbReference type="RefSeq" id="WP_199470498.1">
    <property type="nucleotide sequence ID" value="NZ_JAEMNX010000094.1"/>
</dbReference>